<dbReference type="InterPro" id="IPR050863">
    <property type="entry name" value="CenT-Element_Derived"/>
</dbReference>
<accession>A0A9N9J5R6</accession>
<proteinExistence type="predicted"/>
<dbReference type="InterPro" id="IPR004875">
    <property type="entry name" value="DDE_SF_endonuclease_dom"/>
</dbReference>
<dbReference type="PANTHER" id="PTHR19303">
    <property type="entry name" value="TRANSPOSON"/>
    <property type="match status" value="1"/>
</dbReference>
<dbReference type="GO" id="GO:0003677">
    <property type="term" value="F:DNA binding"/>
    <property type="evidence" value="ECO:0007669"/>
    <property type="project" value="TreeGrafter"/>
</dbReference>
<dbReference type="PANTHER" id="PTHR19303:SF73">
    <property type="entry name" value="PROTEIN PDC2"/>
    <property type="match status" value="1"/>
</dbReference>
<protein>
    <submittedName>
        <fullName evidence="2">27728_t:CDS:1</fullName>
    </submittedName>
</protein>
<evidence type="ECO:0000313" key="3">
    <source>
        <dbReference type="Proteomes" id="UP000789405"/>
    </source>
</evidence>
<feature type="domain" description="DDE-1" evidence="1">
    <location>
        <begin position="96"/>
        <end position="202"/>
    </location>
</feature>
<feature type="non-terminal residue" evidence="2">
    <location>
        <position position="260"/>
    </location>
</feature>
<organism evidence="2 3">
    <name type="scientific">Dentiscutata erythropus</name>
    <dbReference type="NCBI Taxonomy" id="1348616"/>
    <lineage>
        <taxon>Eukaryota</taxon>
        <taxon>Fungi</taxon>
        <taxon>Fungi incertae sedis</taxon>
        <taxon>Mucoromycota</taxon>
        <taxon>Glomeromycotina</taxon>
        <taxon>Glomeromycetes</taxon>
        <taxon>Diversisporales</taxon>
        <taxon>Gigasporaceae</taxon>
        <taxon>Dentiscutata</taxon>
    </lineage>
</organism>
<dbReference type="Proteomes" id="UP000789405">
    <property type="component" value="Unassembled WGS sequence"/>
</dbReference>
<name>A0A9N9J5R6_9GLOM</name>
<dbReference type="OrthoDB" id="2433378at2759"/>
<dbReference type="AlphaFoldDB" id="A0A9N9J5R6"/>
<evidence type="ECO:0000259" key="1">
    <source>
        <dbReference type="Pfam" id="PF03184"/>
    </source>
</evidence>
<keyword evidence="3" id="KW-1185">Reference proteome</keyword>
<reference evidence="2" key="1">
    <citation type="submission" date="2021-06" db="EMBL/GenBank/DDBJ databases">
        <authorList>
            <person name="Kallberg Y."/>
            <person name="Tangrot J."/>
            <person name="Rosling A."/>
        </authorList>
    </citation>
    <scope>NUCLEOTIDE SEQUENCE</scope>
    <source>
        <strain evidence="2">MA453B</strain>
    </source>
</reference>
<dbReference type="EMBL" id="CAJVPY010017195">
    <property type="protein sequence ID" value="CAG8760812.1"/>
    <property type="molecule type" value="Genomic_DNA"/>
</dbReference>
<evidence type="ECO:0000313" key="2">
    <source>
        <dbReference type="EMBL" id="CAG8760812.1"/>
    </source>
</evidence>
<dbReference type="Pfam" id="PF03184">
    <property type="entry name" value="DDE_1"/>
    <property type="match status" value="1"/>
</dbReference>
<dbReference type="GO" id="GO:0005634">
    <property type="term" value="C:nucleus"/>
    <property type="evidence" value="ECO:0007669"/>
    <property type="project" value="TreeGrafter"/>
</dbReference>
<gene>
    <name evidence="2" type="ORF">DERYTH_LOCUS17801</name>
</gene>
<sequence length="260" mass="30134">QANLVSWVKQTMGLTVHQTTISRLIKNKEEIGENPMAKRQRIVQHPVTNRFTCNTQPDTALATVCLKGKKINKERLTLALCANADGIDKMISFVIAWMTVLLFQKWLKKFDLKMAGHNIILLIDNAKVHSVGNLRLRNTTIRFFPLYTTSRLQPIDAGVIMFFKCNYRSYFIKWLLDQYESEKDNKIDVLIAIKFIVRGWREEPQQVESDEEDNSVETPQITHKEALDAIHRLELYLMQQDLNYVVQTENDVALSKLNLL</sequence>
<comment type="caution">
    <text evidence="2">The sequence shown here is derived from an EMBL/GenBank/DDBJ whole genome shotgun (WGS) entry which is preliminary data.</text>
</comment>